<gene>
    <name evidence="1" type="ORF">ABVK50_18205</name>
</gene>
<name>A0AAU8CJZ8_9HYPH</name>
<evidence type="ECO:0000313" key="1">
    <source>
        <dbReference type="EMBL" id="XCG47216.1"/>
    </source>
</evidence>
<accession>A0AAU8CJZ8</accession>
<organism evidence="1">
    <name type="scientific">Mesorhizobium sp. WSM2240</name>
    <dbReference type="NCBI Taxonomy" id="3228851"/>
    <lineage>
        <taxon>Bacteria</taxon>
        <taxon>Pseudomonadati</taxon>
        <taxon>Pseudomonadota</taxon>
        <taxon>Alphaproteobacteria</taxon>
        <taxon>Hyphomicrobiales</taxon>
        <taxon>Phyllobacteriaceae</taxon>
        <taxon>Mesorhizobium</taxon>
    </lineage>
</organism>
<sequence>MDAIASNLTKPVFTNAGYPAALKLLLGRQATRIKAEAGMIDEVTGNCDAAGLTLLHVLRERLDAAGLAALACSDFDRNLERNRDLASSP</sequence>
<dbReference type="EMBL" id="CP159253">
    <property type="protein sequence ID" value="XCG47216.1"/>
    <property type="molecule type" value="Genomic_DNA"/>
</dbReference>
<reference evidence="1" key="1">
    <citation type="submission" date="2024-06" db="EMBL/GenBank/DDBJ databases">
        <title>Mesorhizobium karijinii sp. nov., a symbiont of the iconic Swainsona formosa from arid Australia.</title>
        <authorList>
            <person name="Hill Y.J."/>
            <person name="Watkin E.L.J."/>
            <person name="O'Hara G.W."/>
            <person name="Terpolilli J."/>
            <person name="Tye M.L."/>
            <person name="Kohlmeier M.G."/>
        </authorList>
    </citation>
    <scope>NUCLEOTIDE SEQUENCE</scope>
    <source>
        <strain evidence="1">WSM2240</strain>
    </source>
</reference>
<dbReference type="AlphaFoldDB" id="A0AAU8CJZ8"/>
<protein>
    <submittedName>
        <fullName evidence="1">Uncharacterized protein</fullName>
    </submittedName>
</protein>
<dbReference type="RefSeq" id="WP_353645233.1">
    <property type="nucleotide sequence ID" value="NZ_CP159253.1"/>
</dbReference>
<proteinExistence type="predicted"/>